<dbReference type="AlphaFoldDB" id="A0A327X393"/>
<proteinExistence type="predicted"/>
<dbReference type="OrthoDB" id="928069at2"/>
<dbReference type="InterPro" id="IPR000182">
    <property type="entry name" value="GNAT_dom"/>
</dbReference>
<dbReference type="GO" id="GO:0016747">
    <property type="term" value="F:acyltransferase activity, transferring groups other than amino-acyl groups"/>
    <property type="evidence" value="ECO:0007669"/>
    <property type="project" value="InterPro"/>
</dbReference>
<comment type="caution">
    <text evidence="2">The sequence shown here is derived from an EMBL/GenBank/DDBJ whole genome shotgun (WGS) entry which is preliminary data.</text>
</comment>
<dbReference type="Gene3D" id="3.40.630.30">
    <property type="match status" value="1"/>
</dbReference>
<evidence type="ECO:0000313" key="3">
    <source>
        <dbReference type="Proteomes" id="UP000248790"/>
    </source>
</evidence>
<dbReference type="Pfam" id="PF00583">
    <property type="entry name" value="Acetyltransf_1"/>
    <property type="match status" value="1"/>
</dbReference>
<protein>
    <submittedName>
        <fullName evidence="2">Acetyltransferase (GNAT) family protein</fullName>
    </submittedName>
</protein>
<evidence type="ECO:0000313" key="2">
    <source>
        <dbReference type="EMBL" id="RAK00149.1"/>
    </source>
</evidence>
<reference evidence="2 3" key="1">
    <citation type="submission" date="2018-06" db="EMBL/GenBank/DDBJ databases">
        <title>Genomic Encyclopedia of Archaeal and Bacterial Type Strains, Phase II (KMG-II): from individual species to whole genera.</title>
        <authorList>
            <person name="Goeker M."/>
        </authorList>
    </citation>
    <scope>NUCLEOTIDE SEQUENCE [LARGE SCALE GENOMIC DNA]</scope>
    <source>
        <strain evidence="2 3">DSM 21851</strain>
    </source>
</reference>
<dbReference type="InterPro" id="IPR016181">
    <property type="entry name" value="Acyl_CoA_acyltransferase"/>
</dbReference>
<gene>
    <name evidence="2" type="ORF">LX87_01847</name>
</gene>
<feature type="domain" description="N-acetyltransferase" evidence="1">
    <location>
        <begin position="27"/>
        <end position="176"/>
    </location>
</feature>
<organism evidence="2 3">
    <name type="scientific">Larkinella arboricola</name>
    <dbReference type="NCBI Taxonomy" id="643671"/>
    <lineage>
        <taxon>Bacteria</taxon>
        <taxon>Pseudomonadati</taxon>
        <taxon>Bacteroidota</taxon>
        <taxon>Cytophagia</taxon>
        <taxon>Cytophagales</taxon>
        <taxon>Spirosomataceae</taxon>
        <taxon>Larkinella</taxon>
    </lineage>
</organism>
<keyword evidence="3" id="KW-1185">Reference proteome</keyword>
<name>A0A327X393_LARAB</name>
<sequence length="360" mass="40824">MPISRVNLLAHCMSDSTILLQNDTLELVVKPVADVAVADLLATIVYGAHGIRYRHSGRELKIGQFQNPLYFHLYVSGTLQGFYCLDRRTVTGPWGPIDGFYGRYLAVSEAFQGRGYGRLLKSEAVRYVERQFTPPYLFYSYIEEKNVRSMRLSNERGFASYGQLKTFVFRRLRPRPDPRVARIPPAELTAFLPRLQAAYQTYALKTDARIGYQGNYFGLKEGNEWVAGVQANPVSWQFLTMPGTSGWLMMYVLPHLPLLNRLFSPSYRFLALEGPYLQPGREALLPTLLESVLAHFQLSSALIQIDSQDPLLPTVTTNMGLFSGFESVNTHVMIKAHGLTPDQLERLQHAPFYCSSFDYT</sequence>
<keyword evidence="2" id="KW-0808">Transferase</keyword>
<dbReference type="Proteomes" id="UP000248790">
    <property type="component" value="Unassembled WGS sequence"/>
</dbReference>
<dbReference type="PROSITE" id="PS51186">
    <property type="entry name" value="GNAT"/>
    <property type="match status" value="1"/>
</dbReference>
<evidence type="ECO:0000259" key="1">
    <source>
        <dbReference type="PROSITE" id="PS51186"/>
    </source>
</evidence>
<accession>A0A327X393</accession>
<dbReference type="EMBL" id="QLMC01000002">
    <property type="protein sequence ID" value="RAK00149.1"/>
    <property type="molecule type" value="Genomic_DNA"/>
</dbReference>
<dbReference type="CDD" id="cd04301">
    <property type="entry name" value="NAT_SF"/>
    <property type="match status" value="1"/>
</dbReference>
<dbReference type="SUPFAM" id="SSF55729">
    <property type="entry name" value="Acyl-CoA N-acyltransferases (Nat)"/>
    <property type="match status" value="1"/>
</dbReference>